<gene>
    <name evidence="5" type="ORF">AKJ09_00570</name>
</gene>
<dbReference type="Gene3D" id="1.10.287.470">
    <property type="entry name" value="Helix hairpin bin"/>
    <property type="match status" value="1"/>
</dbReference>
<evidence type="ECO:0000259" key="4">
    <source>
        <dbReference type="Pfam" id="PF25973"/>
    </source>
</evidence>
<dbReference type="Gene3D" id="2.40.420.20">
    <property type="match status" value="1"/>
</dbReference>
<dbReference type="Pfam" id="PF25973">
    <property type="entry name" value="BSH_CzcB"/>
    <property type="match status" value="1"/>
</dbReference>
<dbReference type="FunFam" id="2.40.30.170:FF:000010">
    <property type="entry name" value="Efflux RND transporter periplasmic adaptor subunit"/>
    <property type="match status" value="1"/>
</dbReference>
<evidence type="ECO:0000256" key="1">
    <source>
        <dbReference type="ARBA" id="ARBA00009477"/>
    </source>
</evidence>
<name>A0A0K1PKI5_9BACT</name>
<protein>
    <submittedName>
        <fullName evidence="5">Putative Co/Zn/Cd efflux system membrane fusion protein</fullName>
    </submittedName>
</protein>
<dbReference type="GO" id="GO:0022857">
    <property type="term" value="F:transmembrane transporter activity"/>
    <property type="evidence" value="ECO:0007669"/>
    <property type="project" value="InterPro"/>
</dbReference>
<dbReference type="PANTHER" id="PTHR30097">
    <property type="entry name" value="CATION EFFLUX SYSTEM PROTEIN CUSB"/>
    <property type="match status" value="1"/>
</dbReference>
<dbReference type="EMBL" id="CP012333">
    <property type="protein sequence ID" value="AKU93906.1"/>
    <property type="molecule type" value="Genomic_DNA"/>
</dbReference>
<organism evidence="5 6">
    <name type="scientific">Labilithrix luteola</name>
    <dbReference type="NCBI Taxonomy" id="1391654"/>
    <lineage>
        <taxon>Bacteria</taxon>
        <taxon>Pseudomonadati</taxon>
        <taxon>Myxococcota</taxon>
        <taxon>Polyangia</taxon>
        <taxon>Polyangiales</taxon>
        <taxon>Labilitrichaceae</taxon>
        <taxon>Labilithrix</taxon>
    </lineage>
</organism>
<dbReference type="OrthoDB" id="9806939at2"/>
<comment type="similarity">
    <text evidence="1">Belongs to the membrane fusion protein (MFP) (TC 8.A.1) family.</text>
</comment>
<dbReference type="GO" id="GO:0016020">
    <property type="term" value="C:membrane"/>
    <property type="evidence" value="ECO:0007669"/>
    <property type="project" value="InterPro"/>
</dbReference>
<dbReference type="NCBIfam" id="TIGR01730">
    <property type="entry name" value="RND_mfp"/>
    <property type="match status" value="1"/>
</dbReference>
<dbReference type="Gene3D" id="2.40.30.170">
    <property type="match status" value="1"/>
</dbReference>
<dbReference type="STRING" id="1391654.AKJ09_00570"/>
<proteinExistence type="inferred from homology"/>
<dbReference type="KEGG" id="llu:AKJ09_00570"/>
<evidence type="ECO:0000256" key="2">
    <source>
        <dbReference type="ARBA" id="ARBA00022448"/>
    </source>
</evidence>
<keyword evidence="2" id="KW-0813">Transport</keyword>
<dbReference type="RefSeq" id="WP_146645583.1">
    <property type="nucleotide sequence ID" value="NZ_CP012333.1"/>
</dbReference>
<accession>A0A0K1PKI5</accession>
<dbReference type="AlphaFoldDB" id="A0A0K1PKI5"/>
<dbReference type="InterPro" id="IPR006143">
    <property type="entry name" value="RND_pump_MFP"/>
</dbReference>
<evidence type="ECO:0000259" key="3">
    <source>
        <dbReference type="Pfam" id="PF25954"/>
    </source>
</evidence>
<dbReference type="InterPro" id="IPR058647">
    <property type="entry name" value="BSH_CzcB-like"/>
</dbReference>
<evidence type="ECO:0000313" key="5">
    <source>
        <dbReference type="EMBL" id="AKU93906.1"/>
    </source>
</evidence>
<dbReference type="Pfam" id="PF25954">
    <property type="entry name" value="Beta-barrel_RND_2"/>
    <property type="match status" value="1"/>
</dbReference>
<dbReference type="InterPro" id="IPR058792">
    <property type="entry name" value="Beta-barrel_RND_2"/>
</dbReference>
<reference evidence="5 6" key="1">
    <citation type="submission" date="2015-08" db="EMBL/GenBank/DDBJ databases">
        <authorList>
            <person name="Babu N.S."/>
            <person name="Beckwith C.J."/>
            <person name="Beseler K.G."/>
            <person name="Brison A."/>
            <person name="Carone J.V."/>
            <person name="Caskin T.P."/>
            <person name="Diamond M."/>
            <person name="Durham M.E."/>
            <person name="Foxe J.M."/>
            <person name="Go M."/>
            <person name="Henderson B.A."/>
            <person name="Jones I.B."/>
            <person name="McGettigan J.A."/>
            <person name="Micheletti S.J."/>
            <person name="Nasrallah M.E."/>
            <person name="Ortiz D."/>
            <person name="Piller C.R."/>
            <person name="Privatt S.R."/>
            <person name="Schneider S.L."/>
            <person name="Sharp S."/>
            <person name="Smith T.C."/>
            <person name="Stanton J.D."/>
            <person name="Ullery H.E."/>
            <person name="Wilson R.J."/>
            <person name="Serrano M.G."/>
            <person name="Buck G."/>
            <person name="Lee V."/>
            <person name="Wang Y."/>
            <person name="Carvalho R."/>
            <person name="Voegtly L."/>
            <person name="Shi R."/>
            <person name="Duckworth R."/>
            <person name="Johnson A."/>
            <person name="Loviza R."/>
            <person name="Walstead R."/>
            <person name="Shah Z."/>
            <person name="Kiflezghi M."/>
            <person name="Wade K."/>
            <person name="Ball S.L."/>
            <person name="Bradley K.W."/>
            <person name="Asai D.J."/>
            <person name="Bowman C.A."/>
            <person name="Russell D.A."/>
            <person name="Pope W.H."/>
            <person name="Jacobs-Sera D."/>
            <person name="Hendrix R.W."/>
            <person name="Hatfull G.F."/>
        </authorList>
    </citation>
    <scope>NUCLEOTIDE SEQUENCE [LARGE SCALE GENOMIC DNA]</scope>
    <source>
        <strain evidence="5 6">DSM 27648</strain>
    </source>
</reference>
<dbReference type="InterPro" id="IPR051909">
    <property type="entry name" value="MFP_Cation_Efflux"/>
</dbReference>
<evidence type="ECO:0000313" key="6">
    <source>
        <dbReference type="Proteomes" id="UP000064967"/>
    </source>
</evidence>
<feature type="domain" description="CzcB-like barrel-sandwich hybrid" evidence="4">
    <location>
        <begin position="76"/>
        <end position="209"/>
    </location>
</feature>
<sequence length="379" mass="40977">MRGHGTFRLWLLVVMVLSCACRKPAPVVQEEPPPPNEVWMSAEEMSRVGVKVAVVEDSPFDDTLVVGGRVAFDDSRVTHVFSPVAGRITKLEAALGEHVKKGAPLAVIQSPDIGSVSADVHKAEADLVTTQRAFERQERLYKEGAGTQVDRDQAEDDYRKSKAELARALERGRLMGAYGTVTQGYVLRSGIEGDVVARAATPGMEIQSQYSTGGAPELFTIGGIERVWVLAEVYELDAARVKKGAAVDVSVVALPGRTFTGVVDYIGDVLDPQLRTLRVRCILENPDRALKPEMFATTHVSVDPRAALGIPREAVLRLGEQSVVFVERGLAPGGVKTRFVRVPVSIDERAPKGIVPVERGLARGERIVVSGVQILSSLL</sequence>
<dbReference type="SUPFAM" id="SSF111369">
    <property type="entry name" value="HlyD-like secretion proteins"/>
    <property type="match status" value="1"/>
</dbReference>
<keyword evidence="6" id="KW-1185">Reference proteome</keyword>
<feature type="domain" description="CusB-like beta-barrel" evidence="3">
    <location>
        <begin position="226"/>
        <end position="300"/>
    </location>
</feature>
<dbReference type="PROSITE" id="PS51257">
    <property type="entry name" value="PROKAR_LIPOPROTEIN"/>
    <property type="match status" value="1"/>
</dbReference>
<dbReference type="PANTHER" id="PTHR30097:SF16">
    <property type="entry name" value="CATION EFFLUX SYSTEM (CZCB-LIKE)"/>
    <property type="match status" value="1"/>
</dbReference>
<dbReference type="Proteomes" id="UP000064967">
    <property type="component" value="Chromosome"/>
</dbReference>